<proteinExistence type="predicted"/>
<dbReference type="EMBL" id="UOEF01000446">
    <property type="protein sequence ID" value="VAW05755.1"/>
    <property type="molecule type" value="Genomic_DNA"/>
</dbReference>
<evidence type="ECO:0000313" key="1">
    <source>
        <dbReference type="EMBL" id="VAW05755.1"/>
    </source>
</evidence>
<gene>
    <name evidence="1" type="ORF">MNBD_ALPHA04-1693</name>
</gene>
<reference evidence="1" key="1">
    <citation type="submission" date="2018-06" db="EMBL/GenBank/DDBJ databases">
        <authorList>
            <person name="Zhirakovskaya E."/>
        </authorList>
    </citation>
    <scope>NUCLEOTIDE SEQUENCE</scope>
</reference>
<accession>A0A3B0SIY3</accession>
<dbReference type="AlphaFoldDB" id="A0A3B0SIY3"/>
<name>A0A3B0SIY3_9ZZZZ</name>
<organism evidence="1">
    <name type="scientific">hydrothermal vent metagenome</name>
    <dbReference type="NCBI Taxonomy" id="652676"/>
    <lineage>
        <taxon>unclassified sequences</taxon>
        <taxon>metagenomes</taxon>
        <taxon>ecological metagenomes</taxon>
    </lineage>
</organism>
<protein>
    <submittedName>
        <fullName evidence="1">Uncharacterized protein</fullName>
    </submittedName>
</protein>
<sequence length="37" mass="4274">MVRLAGYFYANRDSVDAGDPPSAVTALWRPYRRMRLT</sequence>